<dbReference type="PROSITE" id="PS51318">
    <property type="entry name" value="TAT"/>
    <property type="match status" value="1"/>
</dbReference>
<organism evidence="2 3">
    <name type="scientific">Pigmentiphaga litoralis</name>
    <dbReference type="NCBI Taxonomy" id="516702"/>
    <lineage>
        <taxon>Bacteria</taxon>
        <taxon>Pseudomonadati</taxon>
        <taxon>Pseudomonadota</taxon>
        <taxon>Betaproteobacteria</taxon>
        <taxon>Burkholderiales</taxon>
        <taxon>Alcaligenaceae</taxon>
        <taxon>Pigmentiphaga</taxon>
    </lineage>
</organism>
<dbReference type="PANTHER" id="PTHR42928:SF5">
    <property type="entry name" value="BLR1237 PROTEIN"/>
    <property type="match status" value="1"/>
</dbReference>
<evidence type="ECO:0000313" key="2">
    <source>
        <dbReference type="EMBL" id="NYE84044.1"/>
    </source>
</evidence>
<evidence type="ECO:0000256" key="1">
    <source>
        <dbReference type="ARBA" id="ARBA00006987"/>
    </source>
</evidence>
<dbReference type="CDD" id="cd07012">
    <property type="entry name" value="PBP2_Bug_TTT"/>
    <property type="match status" value="1"/>
</dbReference>
<keyword evidence="2" id="KW-0675">Receptor</keyword>
<dbReference type="Proteomes" id="UP000542125">
    <property type="component" value="Unassembled WGS sequence"/>
</dbReference>
<comment type="caution">
    <text evidence="2">The sequence shown here is derived from an EMBL/GenBank/DDBJ whole genome shotgun (WGS) entry which is preliminary data.</text>
</comment>
<dbReference type="InterPro" id="IPR042100">
    <property type="entry name" value="Bug_dom1"/>
</dbReference>
<reference evidence="2 3" key="1">
    <citation type="submission" date="2020-07" db="EMBL/GenBank/DDBJ databases">
        <title>Genomic Encyclopedia of Type Strains, Phase IV (KMG-V): Genome sequencing to study the core and pangenomes of soil and plant-associated prokaryotes.</title>
        <authorList>
            <person name="Whitman W."/>
        </authorList>
    </citation>
    <scope>NUCLEOTIDE SEQUENCE [LARGE SCALE GENOMIC DNA]</scope>
    <source>
        <strain evidence="2 3">SAS40</strain>
    </source>
</reference>
<dbReference type="RefSeq" id="WP_179587780.1">
    <property type="nucleotide sequence ID" value="NZ_JACBYR010000001.1"/>
</dbReference>
<dbReference type="PANTHER" id="PTHR42928">
    <property type="entry name" value="TRICARBOXYLATE-BINDING PROTEIN"/>
    <property type="match status" value="1"/>
</dbReference>
<comment type="similarity">
    <text evidence="1">Belongs to the UPF0065 (bug) family.</text>
</comment>
<dbReference type="Pfam" id="PF03401">
    <property type="entry name" value="TctC"/>
    <property type="match status" value="1"/>
</dbReference>
<dbReference type="AlphaFoldDB" id="A0A7Y9LLK6"/>
<dbReference type="EMBL" id="JACBYR010000001">
    <property type="protein sequence ID" value="NYE84044.1"/>
    <property type="molecule type" value="Genomic_DNA"/>
</dbReference>
<dbReference type="PIRSF" id="PIRSF017082">
    <property type="entry name" value="YflP"/>
    <property type="match status" value="1"/>
</dbReference>
<dbReference type="Gene3D" id="3.40.190.150">
    <property type="entry name" value="Bordetella uptake gene, domain 1"/>
    <property type="match status" value="1"/>
</dbReference>
<protein>
    <submittedName>
        <fullName evidence="2">Tripartite-type tricarboxylate transporter receptor subunit TctC</fullName>
    </submittedName>
</protein>
<sequence length="349" mass="36124">MGNHSTGGSGKRAQPAPLARGAQRRAFVLSGLAVTVAMTLAGATSAMAAQPVYPDRPITLIVPFSPGGSTDIIGRLVANSLGEVLGKTIVVENKGGAASILGTDLGAKAAPNGYTLVMTNGAAITTGPLLGQKTPYKPIDDFTHIMLLGTFPNGLIVRANHPAKDFKEFLDLARKAGGSYNYGSAGVGSAGFLTGEQLKQRANIQMTHVPYKGTGPAMNDLLGGQIDAIFNNIAVASVQARAGNVRVLAVSGPKRVSAFPDVPTMDEVVPGTVGEAWFGVSAPAGTPQPIVDTLTAALTKVMANADFRAKLLEQGLVSVAAPQAQFVQFIKDEDRKWAPIIKSANIKLD</sequence>
<dbReference type="SUPFAM" id="SSF53850">
    <property type="entry name" value="Periplasmic binding protein-like II"/>
    <property type="match status" value="1"/>
</dbReference>
<accession>A0A7Y9LLK6</accession>
<keyword evidence="3" id="KW-1185">Reference proteome</keyword>
<proteinExistence type="inferred from homology"/>
<dbReference type="Gene3D" id="3.40.190.10">
    <property type="entry name" value="Periplasmic binding protein-like II"/>
    <property type="match status" value="1"/>
</dbReference>
<evidence type="ECO:0000313" key="3">
    <source>
        <dbReference type="Proteomes" id="UP000542125"/>
    </source>
</evidence>
<name>A0A7Y9LLK6_9BURK</name>
<dbReference type="InterPro" id="IPR006311">
    <property type="entry name" value="TAT_signal"/>
</dbReference>
<dbReference type="InterPro" id="IPR005064">
    <property type="entry name" value="BUG"/>
</dbReference>
<gene>
    <name evidence="2" type="ORF">FHW18_003315</name>
</gene>